<keyword evidence="2 7" id="KW-0732">Signal</keyword>
<reference evidence="8 9" key="1">
    <citation type="submission" date="2019-05" db="EMBL/GenBank/DDBJ databases">
        <title>The compact genome of Giardia muris reveals important steps in the evolution of intestinal protozoan parasites.</title>
        <authorList>
            <person name="Xu F."/>
            <person name="Jimenez-Gonzalez A."/>
            <person name="Einarsson E."/>
            <person name="Astvaldsson A."/>
            <person name="Peirasmaki D."/>
            <person name="Eckmann L."/>
            <person name="Andersson J.O."/>
            <person name="Svard S.G."/>
            <person name="Jerlstrom-Hultqvist J."/>
        </authorList>
    </citation>
    <scope>NUCLEOTIDE SEQUENCE [LARGE SCALE GENOMIC DNA]</scope>
    <source>
        <strain evidence="8 9">Roberts-Thomson</strain>
    </source>
</reference>
<dbReference type="InterPro" id="IPR007000">
    <property type="entry name" value="PLipase_B-like"/>
</dbReference>
<evidence type="ECO:0000256" key="2">
    <source>
        <dbReference type="ARBA" id="ARBA00022729"/>
    </source>
</evidence>
<dbReference type="PANTHER" id="PTHR12370">
    <property type="entry name" value="PHOSPHOLIPASE B-RELATED"/>
    <property type="match status" value="1"/>
</dbReference>
<keyword evidence="5 7" id="KW-0443">Lipid metabolism</keyword>
<dbReference type="VEuPathDB" id="GiardiaDB:GMRT_12234"/>
<evidence type="ECO:0000256" key="5">
    <source>
        <dbReference type="ARBA" id="ARBA00023098"/>
    </source>
</evidence>
<proteinExistence type="inferred from homology"/>
<comment type="similarity">
    <text evidence="1 7">Belongs to the phospholipase B-like family.</text>
</comment>
<dbReference type="EMBL" id="VDLU01000001">
    <property type="protein sequence ID" value="TNJ30612.1"/>
    <property type="molecule type" value="Genomic_DNA"/>
</dbReference>
<comment type="caution">
    <text evidence="8">The sequence shown here is derived from an EMBL/GenBank/DDBJ whole genome shotgun (WGS) entry which is preliminary data.</text>
</comment>
<comment type="function">
    <text evidence="7">Putative phospholipase.</text>
</comment>
<gene>
    <name evidence="8" type="ORF">GMRT_12234</name>
</gene>
<dbReference type="OrthoDB" id="419508at2759"/>
<protein>
    <recommendedName>
        <fullName evidence="7">Phospholipase B-like</fullName>
        <ecNumber evidence="7">3.1.1.-</ecNumber>
    </recommendedName>
</protein>
<dbReference type="Proteomes" id="UP000315496">
    <property type="component" value="Chromosome 1"/>
</dbReference>
<feature type="chain" id="PRO_5021477288" description="Phospholipase B-like" evidence="7">
    <location>
        <begin position="20"/>
        <end position="545"/>
    </location>
</feature>
<keyword evidence="6" id="KW-0325">Glycoprotein</keyword>
<dbReference type="GO" id="GO:0004620">
    <property type="term" value="F:phospholipase activity"/>
    <property type="evidence" value="ECO:0007669"/>
    <property type="project" value="InterPro"/>
</dbReference>
<evidence type="ECO:0000256" key="3">
    <source>
        <dbReference type="ARBA" id="ARBA00022801"/>
    </source>
</evidence>
<accession>A0A4Z1SXX8</accession>
<evidence type="ECO:0000256" key="7">
    <source>
        <dbReference type="RuleBase" id="RU364138"/>
    </source>
</evidence>
<sequence length="545" mass="62344">MVLWLIGLLLGELVQHCVRYHDGGYTVEVVTDKPDSGCVVITTSDTSLAETGWMHFNATTNGDYANTIQMRAVGFAEGYLFHESLHNHFMNMKDWYLKSYLHADKYPPELEKYMQENLDWTREAAYEFGTDDSFWRHVGYTLDHFDGVVSGYGAAAEKDKELSELELWIYFSSGDLLDIASFITPELVPKYEEMTPEERQDYALLRSRCSGLVRVTDRHLFVGHTAWFFYGAMTRVFKEYTLNLDDSSLAATTFTFSSYPGFSYSFDDWISTSAGLIITETTANVFDTTLYDHCKPQSVFAWVRSQVASRMASTGLQWQTIYQRYNSGTYNNQWLVVDLKVFDRYGTDASRDLLWVSEQMPGRVVIDDATETLRNNGNYYGSYNIPSYYELWVAAGYPDVAANDSTLDYEKAPRSHIFARDAPSIDDVEAMKAMMRYNRWTTDPLSIAEGQQSPDPSNAIASRYDMRTDPERAKAFGGIDSKVADYNRYTGALTAHIISGPTADDQEAWDFTKSKLFCPRRGLIDGPYRHDWQEFSMPADWMYDP</sequence>
<evidence type="ECO:0000313" key="8">
    <source>
        <dbReference type="EMBL" id="TNJ30612.1"/>
    </source>
</evidence>
<dbReference type="GO" id="GO:0009395">
    <property type="term" value="P:phospholipid catabolic process"/>
    <property type="evidence" value="ECO:0007669"/>
    <property type="project" value="TreeGrafter"/>
</dbReference>
<dbReference type="Pfam" id="PF04916">
    <property type="entry name" value="Phospholip_B"/>
    <property type="match status" value="1"/>
</dbReference>
<dbReference type="AlphaFoldDB" id="A0A4Z1SXX8"/>
<keyword evidence="4 7" id="KW-0442">Lipid degradation</keyword>
<dbReference type="EC" id="3.1.1.-" evidence="7"/>
<evidence type="ECO:0000256" key="1">
    <source>
        <dbReference type="ARBA" id="ARBA00007835"/>
    </source>
</evidence>
<dbReference type="GO" id="GO:0005576">
    <property type="term" value="C:extracellular region"/>
    <property type="evidence" value="ECO:0007669"/>
    <property type="project" value="TreeGrafter"/>
</dbReference>
<evidence type="ECO:0000313" key="9">
    <source>
        <dbReference type="Proteomes" id="UP000315496"/>
    </source>
</evidence>
<organism evidence="8 9">
    <name type="scientific">Giardia muris</name>
    <dbReference type="NCBI Taxonomy" id="5742"/>
    <lineage>
        <taxon>Eukaryota</taxon>
        <taxon>Metamonada</taxon>
        <taxon>Diplomonadida</taxon>
        <taxon>Hexamitidae</taxon>
        <taxon>Giardiinae</taxon>
        <taxon>Giardia</taxon>
    </lineage>
</organism>
<evidence type="ECO:0000256" key="6">
    <source>
        <dbReference type="ARBA" id="ARBA00023180"/>
    </source>
</evidence>
<feature type="signal peptide" evidence="7">
    <location>
        <begin position="1"/>
        <end position="19"/>
    </location>
</feature>
<keyword evidence="9" id="KW-1185">Reference proteome</keyword>
<evidence type="ECO:0000256" key="4">
    <source>
        <dbReference type="ARBA" id="ARBA00022963"/>
    </source>
</evidence>
<keyword evidence="3 7" id="KW-0378">Hydrolase</keyword>
<dbReference type="PANTHER" id="PTHR12370:SF3">
    <property type="entry name" value="PHOSPHOLIPASE B-LIKE 2-RELATED"/>
    <property type="match status" value="1"/>
</dbReference>
<name>A0A4Z1SXX8_GIAMU</name>
<dbReference type="Gene3D" id="3.60.60.30">
    <property type="match status" value="1"/>
</dbReference>